<organism evidence="3 4">
    <name type="scientific">Pseudomonas deceptionensis</name>
    <dbReference type="NCBI Taxonomy" id="882211"/>
    <lineage>
        <taxon>Bacteria</taxon>
        <taxon>Pseudomonadati</taxon>
        <taxon>Pseudomonadota</taxon>
        <taxon>Gammaproteobacteria</taxon>
        <taxon>Pseudomonadales</taxon>
        <taxon>Pseudomonadaceae</taxon>
        <taxon>Pseudomonas</taxon>
    </lineage>
</organism>
<name>A0A1H5GZ27_PSEDM</name>
<dbReference type="InterPro" id="IPR000836">
    <property type="entry name" value="PRTase_dom"/>
</dbReference>
<dbReference type="InterPro" id="IPR022537">
    <property type="entry name" value="TRSP_dom"/>
</dbReference>
<dbReference type="PIRSF" id="PIRSF020967">
    <property type="entry name" value="UCP020967"/>
    <property type="match status" value="1"/>
</dbReference>
<dbReference type="InterPro" id="IPR011214">
    <property type="entry name" value="UCP020967"/>
</dbReference>
<reference evidence="3" key="1">
    <citation type="submission" date="2016-10" db="EMBL/GenBank/DDBJ databases">
        <authorList>
            <person name="Varghese N."/>
            <person name="Submissions S."/>
        </authorList>
    </citation>
    <scope>NUCLEOTIDE SEQUENCE [LARGE SCALE GENOMIC DNA]</scope>
    <source>
        <strain evidence="3">LMG 25555</strain>
    </source>
</reference>
<sequence length="380" mass="41155">MLMNSGNPMTEPKVLHANLKRGRLEVQVNASTFEPQALFSFAERRNPKRAFLFVSRVLGRHIPARPSLMAESFNALAGKIPADLPGPVLVIGMAETAVGLGAGVHRALSRTRNDSVYLCSSRHPTGSELFARFEEEHSHASSHLLHLPQDAHTRDLMLSARSLVLVDDEASTGNTFINLSRALAEAGLNSIERIVTATLTDWSQDAVRKAMGDHVSSVSLLDGRYTFAEDPTAELPDMPEVGSVAQGDWALDPSRDWGRMGVCEHLDTLAPDLQVAPGERVLVIGTSEYVWPPFLLAERLERAGADVHFSSTSRSPIALGHAIDHALSFSDNYGLGIPNFLYNVAPGQFDRVLICSETPAAAVDPALISALNAQVIVDEQ</sequence>
<keyword evidence="4" id="KW-1185">Reference proteome</keyword>
<dbReference type="Pfam" id="PF12500">
    <property type="entry name" value="TRSP"/>
    <property type="match status" value="1"/>
</dbReference>
<evidence type="ECO:0000259" key="1">
    <source>
        <dbReference type="Pfam" id="PF12500"/>
    </source>
</evidence>
<gene>
    <name evidence="3" type="ORF">SAMN04489800_0206</name>
</gene>
<feature type="domain" description="Orotate phosphoribosyltransferase-like" evidence="2">
    <location>
        <begin position="38"/>
        <end position="223"/>
    </location>
</feature>
<dbReference type="Gene3D" id="3.40.50.2020">
    <property type="match status" value="1"/>
</dbReference>
<dbReference type="Proteomes" id="UP000183613">
    <property type="component" value="Unassembled WGS sequence"/>
</dbReference>
<dbReference type="InterPro" id="IPR041688">
    <property type="entry name" value="PRTase_2"/>
</dbReference>
<evidence type="ECO:0000259" key="2">
    <source>
        <dbReference type="Pfam" id="PF15609"/>
    </source>
</evidence>
<comment type="caution">
    <text evidence="3">The sequence shown here is derived from an EMBL/GenBank/DDBJ whole genome shotgun (WGS) entry which is preliminary data.</text>
</comment>
<accession>A0A1H5GZ27</accession>
<dbReference type="AlphaFoldDB" id="A0A1H5GZ27"/>
<dbReference type="SUPFAM" id="SSF53271">
    <property type="entry name" value="PRTase-like"/>
    <property type="match status" value="1"/>
</dbReference>
<feature type="domain" description="TRSP" evidence="1">
    <location>
        <begin position="266"/>
        <end position="363"/>
    </location>
</feature>
<dbReference type="Pfam" id="PF15609">
    <property type="entry name" value="PRTase_2"/>
    <property type="match status" value="1"/>
</dbReference>
<dbReference type="InterPro" id="IPR029057">
    <property type="entry name" value="PRTase-like"/>
</dbReference>
<dbReference type="CDD" id="cd06223">
    <property type="entry name" value="PRTases_typeI"/>
    <property type="match status" value="1"/>
</dbReference>
<protein>
    <submittedName>
        <fullName evidence="3">TRSP domain C terminus to PRTase_2</fullName>
    </submittedName>
</protein>
<evidence type="ECO:0000313" key="4">
    <source>
        <dbReference type="Proteomes" id="UP000183613"/>
    </source>
</evidence>
<evidence type="ECO:0000313" key="3">
    <source>
        <dbReference type="EMBL" id="SEE20721.1"/>
    </source>
</evidence>
<dbReference type="EMBL" id="FNUD01000002">
    <property type="protein sequence ID" value="SEE20721.1"/>
    <property type="molecule type" value="Genomic_DNA"/>
</dbReference>
<proteinExistence type="predicted"/>